<evidence type="ECO:0000256" key="1">
    <source>
        <dbReference type="ARBA" id="ARBA00006432"/>
    </source>
</evidence>
<evidence type="ECO:0008006" key="7">
    <source>
        <dbReference type="Google" id="ProtNLM"/>
    </source>
</evidence>
<keyword evidence="6" id="KW-1185">Reference proteome</keyword>
<dbReference type="Gene3D" id="3.30.300.30">
    <property type="match status" value="1"/>
</dbReference>
<dbReference type="EMBL" id="MBFS01000730">
    <property type="protein sequence ID" value="PVV01885.1"/>
    <property type="molecule type" value="Genomic_DNA"/>
</dbReference>
<dbReference type="OrthoDB" id="10253115at2759"/>
<evidence type="ECO:0000313" key="5">
    <source>
        <dbReference type="EMBL" id="PVV01885.1"/>
    </source>
</evidence>
<dbReference type="InterPro" id="IPR025110">
    <property type="entry name" value="AMP-bd_C"/>
</dbReference>
<dbReference type="PANTHER" id="PTHR24096:SF149">
    <property type="entry name" value="AMP-BINDING DOMAIN-CONTAINING PROTEIN-RELATED"/>
    <property type="match status" value="1"/>
</dbReference>
<feature type="domain" description="AMP-dependent synthetase/ligase" evidence="3">
    <location>
        <begin position="3"/>
        <end position="137"/>
    </location>
</feature>
<evidence type="ECO:0000256" key="2">
    <source>
        <dbReference type="ARBA" id="ARBA00022598"/>
    </source>
</evidence>
<reference evidence="5 6" key="1">
    <citation type="journal article" date="2018" name="MBio">
        <title>Comparative Genomics Reveals the Core Gene Toolbox for the Fungus-Insect Symbiosis.</title>
        <authorList>
            <person name="Wang Y."/>
            <person name="Stata M."/>
            <person name="Wang W."/>
            <person name="Stajich J.E."/>
            <person name="White M.M."/>
            <person name="Moncalvo J.M."/>
        </authorList>
    </citation>
    <scope>NUCLEOTIDE SEQUENCE [LARGE SCALE GENOMIC DNA]</scope>
    <source>
        <strain evidence="5 6">SC-DP-2</strain>
    </source>
</reference>
<dbReference type="InterPro" id="IPR045851">
    <property type="entry name" value="AMP-bd_C_sf"/>
</dbReference>
<dbReference type="STRING" id="133381.A0A2T9ZBF0"/>
<accession>A0A2T9ZBF0</accession>
<evidence type="ECO:0000259" key="3">
    <source>
        <dbReference type="Pfam" id="PF00501"/>
    </source>
</evidence>
<dbReference type="Gene3D" id="3.40.50.12780">
    <property type="entry name" value="N-terminal domain of ligase-like"/>
    <property type="match status" value="1"/>
</dbReference>
<evidence type="ECO:0000259" key="4">
    <source>
        <dbReference type="Pfam" id="PF13193"/>
    </source>
</evidence>
<dbReference type="Pfam" id="PF00501">
    <property type="entry name" value="AMP-binding"/>
    <property type="match status" value="1"/>
</dbReference>
<keyword evidence="2" id="KW-0436">Ligase</keyword>
<dbReference type="SUPFAM" id="SSF56801">
    <property type="entry name" value="Acetyl-CoA synthetase-like"/>
    <property type="match status" value="1"/>
</dbReference>
<proteinExistence type="inferred from homology"/>
<gene>
    <name evidence="5" type="ORF">BB560_003681</name>
</gene>
<protein>
    <recommendedName>
        <fullName evidence="7">AMP-dependent synthetase/ligase domain-containing protein</fullName>
    </recommendedName>
</protein>
<dbReference type="GO" id="GO:0016405">
    <property type="term" value="F:CoA-ligase activity"/>
    <property type="evidence" value="ECO:0007669"/>
    <property type="project" value="TreeGrafter"/>
</dbReference>
<comment type="caution">
    <text evidence="5">The sequence shown here is derived from an EMBL/GenBank/DDBJ whole genome shotgun (WGS) entry which is preliminary data.</text>
</comment>
<dbReference type="AlphaFoldDB" id="A0A2T9ZBF0"/>
<name>A0A2T9ZBF0_9FUNG</name>
<dbReference type="InterPro" id="IPR042099">
    <property type="entry name" value="ANL_N_sf"/>
</dbReference>
<dbReference type="InterPro" id="IPR000873">
    <property type="entry name" value="AMP-dep_synth/lig_dom"/>
</dbReference>
<organism evidence="5 6">
    <name type="scientific">Smittium megazygosporum</name>
    <dbReference type="NCBI Taxonomy" id="133381"/>
    <lineage>
        <taxon>Eukaryota</taxon>
        <taxon>Fungi</taxon>
        <taxon>Fungi incertae sedis</taxon>
        <taxon>Zoopagomycota</taxon>
        <taxon>Kickxellomycotina</taxon>
        <taxon>Harpellomycetes</taxon>
        <taxon>Harpellales</taxon>
        <taxon>Legeriomycetaceae</taxon>
        <taxon>Smittium</taxon>
    </lineage>
</organism>
<feature type="domain" description="AMP-binding enzyme C-terminal" evidence="4">
    <location>
        <begin position="188"/>
        <end position="273"/>
    </location>
</feature>
<dbReference type="Proteomes" id="UP000245609">
    <property type="component" value="Unassembled WGS sequence"/>
</dbReference>
<comment type="similarity">
    <text evidence="1">Belongs to the ATP-dependent AMP-binding enzyme family.</text>
</comment>
<sequence>MPKFDSDLMLEIIEKDKIQFLHIVPPIIIGLVNNPNVDKYDLSSLRGIRTASAPMGKDHLNKFYRIFKDIGVVRAYGLTETSPTLTNSFMHHPNDGSSGVLLSNVEAKVIDKQGNLLGYNQEGELCFRGPNIMLGYLNNPEANRLSLDKDGFFHTGDTGFVDKQGNFHIVGRIKDLIKYKGLQVAPPELEGLLLDHPDVVDSAVIGIDSEELATELPKAYITLATKYNNLTEQQKTQKCLEVRKWVDEQVAPHKRLRGGVEIINNIPKNPSGKVLKGILREMEKDKMKIKSLKPSL</sequence>
<dbReference type="Pfam" id="PF13193">
    <property type="entry name" value="AMP-binding_C"/>
    <property type="match status" value="1"/>
</dbReference>
<evidence type="ECO:0000313" key="6">
    <source>
        <dbReference type="Proteomes" id="UP000245609"/>
    </source>
</evidence>
<dbReference type="PANTHER" id="PTHR24096">
    <property type="entry name" value="LONG-CHAIN-FATTY-ACID--COA LIGASE"/>
    <property type="match status" value="1"/>
</dbReference>